<evidence type="ECO:0000256" key="1">
    <source>
        <dbReference type="SAM" id="MobiDB-lite"/>
    </source>
</evidence>
<proteinExistence type="predicted"/>
<feature type="compositionally biased region" description="Basic and acidic residues" evidence="1">
    <location>
        <begin position="166"/>
        <end position="175"/>
    </location>
</feature>
<protein>
    <submittedName>
        <fullName evidence="2">Uncharacterized protein</fullName>
    </submittedName>
</protein>
<reference evidence="2 3" key="1">
    <citation type="submission" date="2021-11" db="EMBL/GenBank/DDBJ databases">
        <title>Black yeast isolated from Biological Soil Crust.</title>
        <authorList>
            <person name="Kurbessoian T."/>
        </authorList>
    </citation>
    <scope>NUCLEOTIDE SEQUENCE [LARGE SCALE GENOMIC DNA]</scope>
    <source>
        <strain evidence="2 3">CCFEE 5522</strain>
    </source>
</reference>
<dbReference type="Proteomes" id="UP001324427">
    <property type="component" value="Unassembled WGS sequence"/>
</dbReference>
<evidence type="ECO:0000313" key="3">
    <source>
        <dbReference type="Proteomes" id="UP001324427"/>
    </source>
</evidence>
<feature type="region of interest" description="Disordered" evidence="1">
    <location>
        <begin position="145"/>
        <end position="175"/>
    </location>
</feature>
<dbReference type="AlphaFoldDB" id="A0AAV9JJM1"/>
<keyword evidence="3" id="KW-1185">Reference proteome</keyword>
<evidence type="ECO:0000313" key="2">
    <source>
        <dbReference type="EMBL" id="KAK4545455.1"/>
    </source>
</evidence>
<feature type="compositionally biased region" description="Basic and acidic residues" evidence="1">
    <location>
        <begin position="145"/>
        <end position="154"/>
    </location>
</feature>
<accession>A0AAV9JJM1</accession>
<name>A0AAV9JJM1_9PEZI</name>
<sequence>MAAIPNNSRALAQATAVQPQHDEQWTCVVCGDTNSFGAGGQGRRPFAIDGPLYCVDCITEQFQLATDDESSWPPGIGSNTINIDDFVGVLPVDFVERYRAQEQIYNAGGALMRVHCPYDRAATETEPAERCNAFMGRLIQHEDIDGADPRHWGDRPGCPRYNNPNPRRDSPLPSWDKADYEIQDVARTLLDDRQLRLMDDDSLSTAGIPPLYPPSRERDLSGMVFAQPTQRPSRYRGFARRVVDIHDRLVRGDLVQLWCSEDDVRRKTVRYKQGHLLVGVLSALRQVATMMHNHSELNSGRLTPLERTLARIEYTHHVCIFRQLFRAYNRNFIKSDWPDDLRLDSNQGWQIICATLRPLQLTTGEDPATLRQDLADLGLMVEDLSTRHTAAHPGDPANAVEGRPLVTSIVAHLQAILAILKPRQLNDAGRLSLPDSVFVQSFRNALVDSLRSVDATPQAAQAFCDLDNDHAMAYELAHQLPTLAMDAADESDRGGEAGHWAENHAWLQDMLLSVGQERQQIAEADEDGQPRLEQLYHLLSELEPLFRHMATPPTMYLDIPAQAWNTALRIRDATGYKPGRGPVRAVFADAYAFLREILAMYDRKTPGDLDRTPASLLPQTERANFHRRYGVVCDNLIAKQERKIQSLAVRGQADRHTDVAIRLLSALQHLLRRLNEPGQHPRQGNQEMLDHVRESWIRLDYGWGDFENRTEWARGDDSVFTIVRAVLLAADRVMEINAQAETARALLVAHLRAAENALQSSTDGEYVGGISAAWDRDTAIWQSVDCNIHPDHADTFDALLDHIGQVLHLGGLPAVIRTGDSDREYTDVSTESKTCV</sequence>
<organism evidence="2 3">
    <name type="scientific">Oleoguttula mirabilis</name>
    <dbReference type="NCBI Taxonomy" id="1507867"/>
    <lineage>
        <taxon>Eukaryota</taxon>
        <taxon>Fungi</taxon>
        <taxon>Dikarya</taxon>
        <taxon>Ascomycota</taxon>
        <taxon>Pezizomycotina</taxon>
        <taxon>Dothideomycetes</taxon>
        <taxon>Dothideomycetidae</taxon>
        <taxon>Mycosphaerellales</taxon>
        <taxon>Teratosphaeriaceae</taxon>
        <taxon>Oleoguttula</taxon>
    </lineage>
</organism>
<dbReference type="EMBL" id="JAVFHQ010000019">
    <property type="protein sequence ID" value="KAK4545455.1"/>
    <property type="molecule type" value="Genomic_DNA"/>
</dbReference>
<comment type="caution">
    <text evidence="2">The sequence shown here is derived from an EMBL/GenBank/DDBJ whole genome shotgun (WGS) entry which is preliminary data.</text>
</comment>
<gene>
    <name evidence="2" type="ORF">LTR36_002805</name>
</gene>